<comment type="caution">
    <text evidence="2">The sequence shown here is derived from an EMBL/GenBank/DDBJ whole genome shotgun (WGS) entry which is preliminary data.</text>
</comment>
<organism evidence="2 3">
    <name type="scientific">Candidatus Kaiserbacteria bacterium CG10_big_fil_rev_8_21_14_0_10_51_14</name>
    <dbReference type="NCBI Taxonomy" id="1974610"/>
    <lineage>
        <taxon>Bacteria</taxon>
        <taxon>Candidatus Kaiseribacteriota</taxon>
    </lineage>
</organism>
<evidence type="ECO:0000256" key="1">
    <source>
        <dbReference type="SAM" id="Phobius"/>
    </source>
</evidence>
<reference evidence="3" key="1">
    <citation type="submission" date="2017-09" db="EMBL/GenBank/DDBJ databases">
        <title>Depth-based differentiation of microbial function through sediment-hosted aquifers and enrichment of novel symbionts in the deep terrestrial subsurface.</title>
        <authorList>
            <person name="Probst A.J."/>
            <person name="Ladd B."/>
            <person name="Jarett J.K."/>
            <person name="Geller-Mcgrath D.E."/>
            <person name="Sieber C.M.K."/>
            <person name="Emerson J.B."/>
            <person name="Anantharaman K."/>
            <person name="Thomas B.C."/>
            <person name="Malmstrom R."/>
            <person name="Stieglmeier M."/>
            <person name="Klingl A."/>
            <person name="Woyke T."/>
            <person name="Ryan C.M."/>
            <person name="Banfield J.F."/>
        </authorList>
    </citation>
    <scope>NUCLEOTIDE SEQUENCE [LARGE SCALE GENOMIC DNA]</scope>
</reference>
<proteinExistence type="predicted"/>
<accession>A0A2H0UC69</accession>
<evidence type="ECO:0000313" key="2">
    <source>
        <dbReference type="EMBL" id="PIR83950.1"/>
    </source>
</evidence>
<dbReference type="AlphaFoldDB" id="A0A2H0UC69"/>
<name>A0A2H0UC69_9BACT</name>
<dbReference type="EMBL" id="PFBK01000003">
    <property type="protein sequence ID" value="PIR83950.1"/>
    <property type="molecule type" value="Genomic_DNA"/>
</dbReference>
<gene>
    <name evidence="2" type="ORF">COU18_00865</name>
</gene>
<keyword evidence="1" id="KW-0812">Transmembrane</keyword>
<protein>
    <submittedName>
        <fullName evidence="2">Uncharacterized protein</fullName>
    </submittedName>
</protein>
<dbReference type="Proteomes" id="UP000231192">
    <property type="component" value="Unassembled WGS sequence"/>
</dbReference>
<feature type="transmembrane region" description="Helical" evidence="1">
    <location>
        <begin position="110"/>
        <end position="134"/>
    </location>
</feature>
<sequence length="306" mass="34610">MGSVSEESKNMKKQDKYTQILLWAYRKQEKGFTWDELTQEFGLSGLEENWVKKIFKTVDDSDRKFFEHYRNDENVTSNVHYYSLNEKGILAALSYLEWQQTKKSSFRANIFSGVAVLIGVVALGVAAYTGWLTYRSIQIATDPQIEMFLKHDGANDEGSDIFSLGVANIGAVNIASLTVKYFSANVGQDCKDRGEGSFGGGRGGRKWEGFNVGEKIYIPLDHNTWRLGEETPDLSMHVFYVEFQREIDNRIYGQKVEVAIDGHDVYWDDVIPTSNSITNARKCAERILSSHDTPSDGAIIKRPNVD</sequence>
<keyword evidence="1" id="KW-0472">Membrane</keyword>
<evidence type="ECO:0000313" key="3">
    <source>
        <dbReference type="Proteomes" id="UP000231192"/>
    </source>
</evidence>
<keyword evidence="1" id="KW-1133">Transmembrane helix</keyword>